<feature type="domain" description="Ketosynthase family 3 (KS3)" evidence="14">
    <location>
        <begin position="2164"/>
        <end position="2583"/>
    </location>
</feature>
<dbReference type="InterPro" id="IPR057326">
    <property type="entry name" value="KR_dom"/>
</dbReference>
<dbReference type="InterPro" id="IPR020841">
    <property type="entry name" value="PKS_Beta-ketoAc_synthase_dom"/>
</dbReference>
<dbReference type="PROSITE" id="PS00606">
    <property type="entry name" value="KS3_1"/>
    <property type="match status" value="1"/>
</dbReference>
<dbReference type="Pfam" id="PF08659">
    <property type="entry name" value="KR"/>
    <property type="match status" value="2"/>
</dbReference>
<evidence type="ECO:0000259" key="15">
    <source>
        <dbReference type="PROSITE" id="PS52019"/>
    </source>
</evidence>
<keyword evidence="5" id="KW-0596">Phosphopantetheine</keyword>
<dbReference type="InterPro" id="IPR006162">
    <property type="entry name" value="Ppantetheine_attach_site"/>
</dbReference>
<dbReference type="SUPFAM" id="SSF53901">
    <property type="entry name" value="Thiolase-like"/>
    <property type="match status" value="2"/>
</dbReference>
<keyword evidence="9" id="KW-0677">Repeat</keyword>
<evidence type="ECO:0000256" key="10">
    <source>
        <dbReference type="ARBA" id="ARBA00022857"/>
    </source>
</evidence>
<dbReference type="InterPro" id="IPR014030">
    <property type="entry name" value="Ketoacyl_synth_N"/>
</dbReference>
<dbReference type="PROSITE" id="PS52004">
    <property type="entry name" value="KS3_2"/>
    <property type="match status" value="2"/>
</dbReference>
<feature type="domain" description="Carrier" evidence="13">
    <location>
        <begin position="533"/>
        <end position="609"/>
    </location>
</feature>
<dbReference type="InterPro" id="IPR013968">
    <property type="entry name" value="PKS_KR"/>
</dbReference>
<evidence type="ECO:0000256" key="9">
    <source>
        <dbReference type="ARBA" id="ARBA00022737"/>
    </source>
</evidence>
<dbReference type="Pfam" id="PF00109">
    <property type="entry name" value="ketoacyl-synt"/>
    <property type="match status" value="2"/>
</dbReference>
<dbReference type="InterPro" id="IPR018201">
    <property type="entry name" value="Ketoacyl_synth_AS"/>
</dbReference>
<comment type="subcellular location">
    <subcellularLocation>
        <location evidence="3">Cytoplasm</location>
    </subcellularLocation>
</comment>
<dbReference type="InterPro" id="IPR020806">
    <property type="entry name" value="PKS_PP-bd"/>
</dbReference>
<feature type="domain" description="Ketosynthase family 3 (KS3)" evidence="14">
    <location>
        <begin position="647"/>
        <end position="1067"/>
    </location>
</feature>
<organism evidence="16 17">
    <name type="scientific">Bacillus inaquosorum KCTC 13429</name>
    <dbReference type="NCBI Taxonomy" id="1236548"/>
    <lineage>
        <taxon>Bacteria</taxon>
        <taxon>Bacillati</taxon>
        <taxon>Bacillota</taxon>
        <taxon>Bacilli</taxon>
        <taxon>Bacillales</taxon>
        <taxon>Bacillaceae</taxon>
        <taxon>Bacillus</taxon>
    </lineage>
</organism>
<evidence type="ECO:0000256" key="2">
    <source>
        <dbReference type="ARBA" id="ARBA00003299"/>
    </source>
</evidence>
<evidence type="ECO:0000256" key="12">
    <source>
        <dbReference type="PROSITE-ProRule" id="PRU01363"/>
    </source>
</evidence>
<accession>A0A9W5LJA6</accession>
<evidence type="ECO:0000256" key="6">
    <source>
        <dbReference type="ARBA" id="ARBA00022490"/>
    </source>
</evidence>
<dbReference type="RefSeq" id="WP_003238818.1">
    <property type="nucleotide sequence ID" value="NZ_AMXN01000003.1"/>
</dbReference>
<dbReference type="SMART" id="SM00823">
    <property type="entry name" value="PKS_PP"/>
    <property type="match status" value="2"/>
</dbReference>
<evidence type="ECO:0000256" key="3">
    <source>
        <dbReference type="ARBA" id="ARBA00004496"/>
    </source>
</evidence>
<evidence type="ECO:0000313" key="16">
    <source>
        <dbReference type="EMBL" id="ELS61767.1"/>
    </source>
</evidence>
<dbReference type="SMART" id="SM01294">
    <property type="entry name" value="PKS_PP_betabranch"/>
    <property type="match status" value="1"/>
</dbReference>
<dbReference type="GO" id="GO:0005886">
    <property type="term" value="C:plasma membrane"/>
    <property type="evidence" value="ECO:0007669"/>
    <property type="project" value="TreeGrafter"/>
</dbReference>
<dbReference type="CDD" id="cd00833">
    <property type="entry name" value="PKS"/>
    <property type="match status" value="2"/>
</dbReference>
<dbReference type="Pfam" id="PF21394">
    <property type="entry name" value="Beta-ketacyl_N"/>
    <property type="match status" value="1"/>
</dbReference>
<evidence type="ECO:0000259" key="13">
    <source>
        <dbReference type="PROSITE" id="PS50075"/>
    </source>
</evidence>
<keyword evidence="6" id="KW-0963">Cytoplasm</keyword>
<feature type="region of interest" description="N-terminal hotdog fold" evidence="12">
    <location>
        <begin position="1241"/>
        <end position="1359"/>
    </location>
</feature>
<dbReference type="Pfam" id="PF14765">
    <property type="entry name" value="PS-DH"/>
    <property type="match status" value="1"/>
</dbReference>
<dbReference type="InterPro" id="IPR054514">
    <property type="entry name" value="RhiE-like_linker"/>
</dbReference>
<dbReference type="InterPro" id="IPR049490">
    <property type="entry name" value="C883_1060-like_KR_N"/>
</dbReference>
<dbReference type="GO" id="GO:0031177">
    <property type="term" value="F:phosphopantetheine binding"/>
    <property type="evidence" value="ECO:0007669"/>
    <property type="project" value="InterPro"/>
</dbReference>
<keyword evidence="17" id="KW-1185">Reference proteome</keyword>
<dbReference type="InterPro" id="IPR049900">
    <property type="entry name" value="PKS_mFAS_DH"/>
</dbReference>
<dbReference type="InterPro" id="IPR009081">
    <property type="entry name" value="PP-bd_ACP"/>
</dbReference>
<sequence length="2633" mass="293997">MNEQTIQIEQIVRKVKERELTPEEGLGLIKGLGKTHIYEKEWVKYIFQRTEQPRQMTEPILFLASDESLYSVMKRQLEGAAAPFIYVSPGDRFEAGRNGCFKMNFTQKEDYEALCRALVSQNIKPRHIVHFLSVGAFRDTDKTMREQLDKSLYSVFYLLQAIMENKLCPKAEFLYLYENVQEEAQPIYRAVESFLKTVQAENPNFGCKAAELKSMSNEPFTKELIADVIFYEWNNQCVSSSFTCYDPRHYYIQQVKKVNKAGSRENNFNVKENGVYLITGGAGGLGFLFAEYLAKRAKVNLILTGRSPSSMEIEQKVNTLKKLGAEAVYIPADISKEKETDILIDQIRRTFGRLNGILHSAGLVDDAFVIKKRRDRIEKVIAPKVFGTVWLDKAAKGETLDFFVMFSSLSSILPNAGQSDYAFANGCMDSYTDYRIIKNRPGKTLSINWPLWSAGNMSVGPRELQVLRETGLDLLSAESGLASFQNCMSSNASQLAVINGSEEKICQLLSVDNTETDVTSESDHELPQISENQLKKQTVCLLKEIIGAETGRPTDSILSGDTFDRYGIDSLTILGLTSRLEKHFGSVSKTLFFEYSSIDQLAEYFLEHHYDKLVKAFSPQSEQKRKITAERKQLQQRGRCRSTAVTEEDIAIIGIAGRYPMAENVEKFWDNIASGKDCITEIPSERWDHRRYFNTGEKARHKSKWGGFIKDADKFDPLFFSISPRDAELIDPQERLFLETAWHTFENAGYTREKLKRYKTGVFVGVTYSHYQLFAAGASDDDRKALLSSYSSIANRVSYFFDLHGPSLAIDTMCSSSLSAVHFACESIKRGESSLAIAGGVNLSLHPDKYTLLSQNHFVSSDGRCRSFGAGGDGYVPGEGVGAILLKSLSKAVAEGDTIYGVIKSTSVNHGGKTNGYTVPNPNEQANVISETLDKAGIGVDSISYIEAHGTGTSLGDPIEISGLSKAFSNPKSSFRCAIGSVKSNIGHLEAAAGIASITKVLMQMKYKQLAPSIHSDELNPNIDFDETPFYVQTELKDWEVPESHVRRSGISSFGAGGSNAHIIIEEYIDEINTNPAKSEEIQIILLSAKNKERLRILIDSLINELDSNTSLTDVAYTLQTGREAMEERLAVEARDVGELVDKLTKYLQSDQEVHGLYRGNARISSNNHKTLLASSQFQNLYDIALHWVNGGEIDWEDKYRTETPKIISLPAYPFERNRYWVPSSKITQTNRLTRVQSGLHPLLDQNVSTLKMQKFITDFSEASFAWPALCINQQKNLPFSALIEMAAAGGAMSAEQNVWRMKNICLHALFELTEQPVRTELKLFDQQDAVSFELAECSGNDAEQIILNGELEYKEANRETGARFKCATDYKANCKESMTGPECYDLLETNLINYDPDLRVLTDLFLHNEFLLADVAIPEKDLYTECVVNPAAVEGAIQAAAVLAARHTGDQGFYLQEIEEICFYQSVPNECCVFVDLNESNVEERQFTVYLLSHEGECMAVFRNMFFSGWETVVDKPDDIPFDLLCKSWEESQVSSSFLSKGQVIILANIENEQFASELFASDPLMGCTVISGKADSQLHLSGECFSFDNPLRAKETALAILKENPDITGIVDLSDLWREPVKAAADSVGKLTLLQEILKAQKHLFVLHITEGLQTFKNKQPTLAGAETAGLIKMLSAEYKKINAKTIDVDQHSKSLDELQQLIKNEAAADDLYSEICYRNGVRYTQYVKKLHPSEFSREIRLPVCQLDQTLVITGGTRGIGAELARHYSDKGVKKFVLMGLTELPQSDEREYLLKQTDEKSTLFSKLKLLKELEQKGVQIEIYGGSLTEKEKLQQFFSKVRKKLGPIGGVIHCAGGANHVNPAFIHKTSQEIKEVFEPKIQGLQVLHDIFLEDNLKFFILFSSVASAFPLLGAGTSEYAAANAFMDYFAAYQHACGRTYYKSINWPSWKGIGMGEVKSPAYQALGLLSHRTETGIGMLDQIMKVTGYPCLIPVKTNHEKFSLQQLPLTKIQTSVHEPSAVNEQFSDDTDNEAIISILKDIFSTELKIPCEKLDQDTSFSEYGVDSILLVQLVKKAEAAFQIKIEPSAFLEYPNFKQLAYYLNQLFEDEDVSIQHISDALGNEREVKLEDRSLKSNGLLGFKTRMNKKTIPKQNEFQEKQKKSNQIAIIGIGCDFPDAENKEMFWQNLEKGKDSVREVPTSRWDISQYYSDTYKKGKSISKWGGFLEDIEHFDPVFFNMSESEASQLDPLIKKCLEVSVQTLRDGGYRKEEVSNKEVGVFIGSRAGTFMSRISSPSKNTIVGIGQNFIGAHISHFLNLKGPNLVVDTACSSSLVSVHLACQSLISKESDMAIAGGVDILLDQKPYLMLSEARALSPEGKCSTFDEKADGFVPGEGCGTVLLKRLDEALTDGDRIYAVIDGSAVNNDGQTMGMTTPNPKAQSAVIKKALKNGGIDASSLSYVETHGTGTMIGDPIELKALTEVFREVTEEKQFCGVGSVKTNFGHLMSAAGIASVIKVALSIWSQKLPPTLHCQTPNPRFKFDQSPFFPNTALKDWNPRKGVLRAGISSFGFGGTNAHMLLSNMHFTMGYTEPKRQSLPPAVFNKKRCWIDKRHSHKEEEADMLIPLLEFKEL</sequence>
<evidence type="ECO:0000256" key="4">
    <source>
        <dbReference type="ARBA" id="ARBA00004789"/>
    </source>
</evidence>
<keyword evidence="11" id="KW-0012">Acyltransferase</keyword>
<dbReference type="PANTHER" id="PTHR43775:SF37">
    <property type="entry name" value="SI:DKEY-61P9.11"/>
    <property type="match status" value="1"/>
</dbReference>
<evidence type="ECO:0000256" key="1">
    <source>
        <dbReference type="ARBA" id="ARBA00001957"/>
    </source>
</evidence>
<evidence type="ECO:0000256" key="8">
    <source>
        <dbReference type="ARBA" id="ARBA00022679"/>
    </source>
</evidence>
<comment type="pathway">
    <text evidence="4">Antibiotic biosynthesis; bacillaene biosynthesis.</text>
</comment>
<comment type="cofactor">
    <cofactor evidence="1">
        <name>pantetheine 4'-phosphate</name>
        <dbReference type="ChEBI" id="CHEBI:47942"/>
    </cofactor>
</comment>
<dbReference type="GO" id="GO:0006633">
    <property type="term" value="P:fatty acid biosynthetic process"/>
    <property type="evidence" value="ECO:0007669"/>
    <property type="project" value="InterPro"/>
</dbReference>
<dbReference type="InterPro" id="IPR050091">
    <property type="entry name" value="PKS_NRPS_Biosynth_Enz"/>
</dbReference>
<dbReference type="InterPro" id="IPR016039">
    <property type="entry name" value="Thiolase-like"/>
</dbReference>
<dbReference type="Gene3D" id="3.40.50.720">
    <property type="entry name" value="NAD(P)-binding Rossmann-like Domain"/>
    <property type="match status" value="2"/>
</dbReference>
<dbReference type="SMART" id="SM00825">
    <property type="entry name" value="PKS_KS"/>
    <property type="match status" value="2"/>
</dbReference>
<dbReference type="GO" id="GO:0004315">
    <property type="term" value="F:3-oxoacyl-[acyl-carrier-protein] synthase activity"/>
    <property type="evidence" value="ECO:0007669"/>
    <property type="project" value="InterPro"/>
</dbReference>
<dbReference type="EMBL" id="AMXN01000003">
    <property type="protein sequence ID" value="ELS61767.1"/>
    <property type="molecule type" value="Genomic_DNA"/>
</dbReference>
<evidence type="ECO:0000313" key="17">
    <source>
        <dbReference type="Proteomes" id="UP000011182"/>
    </source>
</evidence>
<dbReference type="PROSITE" id="PS52019">
    <property type="entry name" value="PKS_MFAS_DH"/>
    <property type="match status" value="1"/>
</dbReference>
<feature type="domain" description="PKS/mFAS DH" evidence="15">
    <location>
        <begin position="1241"/>
        <end position="1517"/>
    </location>
</feature>
<dbReference type="GO" id="GO:0004312">
    <property type="term" value="F:fatty acid synthase activity"/>
    <property type="evidence" value="ECO:0007669"/>
    <property type="project" value="TreeGrafter"/>
</dbReference>
<protein>
    <submittedName>
        <fullName evidence="16">Polyketide synthase type I</fullName>
    </submittedName>
</protein>
<dbReference type="Pfam" id="PF02801">
    <property type="entry name" value="Ketoacyl-synt_C"/>
    <property type="match status" value="2"/>
</dbReference>
<feature type="region of interest" description="C-terminal hotdog fold" evidence="12">
    <location>
        <begin position="1376"/>
        <end position="1517"/>
    </location>
</feature>
<dbReference type="SUPFAM" id="SSF51735">
    <property type="entry name" value="NAD(P)-binding Rossmann-fold domains"/>
    <property type="match status" value="2"/>
</dbReference>
<keyword evidence="8" id="KW-0808">Transferase</keyword>
<evidence type="ECO:0000256" key="5">
    <source>
        <dbReference type="ARBA" id="ARBA00022450"/>
    </source>
</evidence>
<name>A0A9W5LJA6_9BACI</name>
<feature type="domain" description="Carrier" evidence="13">
    <location>
        <begin position="2030"/>
        <end position="2107"/>
    </location>
</feature>
<evidence type="ECO:0000256" key="7">
    <source>
        <dbReference type="ARBA" id="ARBA00022553"/>
    </source>
</evidence>
<dbReference type="GO" id="GO:0071770">
    <property type="term" value="P:DIM/DIP cell wall layer assembly"/>
    <property type="evidence" value="ECO:0007669"/>
    <property type="project" value="TreeGrafter"/>
</dbReference>
<reference evidence="16 17" key="1">
    <citation type="journal article" date="2014" name="Syst. Appl. Microbiol.">
        <title>Genomic insights into the taxonomic status of the three subspecies of Bacillus subtilis.</title>
        <authorList>
            <person name="Yi H."/>
            <person name="Chun J."/>
            <person name="Cha C.J."/>
        </authorList>
    </citation>
    <scope>NUCLEOTIDE SEQUENCE [LARGE SCALE GENOMIC DNA]</scope>
    <source>
        <strain evidence="16 17">KCTC 13429</strain>
    </source>
</reference>
<dbReference type="InterPro" id="IPR014031">
    <property type="entry name" value="Ketoacyl_synth_C"/>
</dbReference>
<dbReference type="InterPro" id="IPR049551">
    <property type="entry name" value="PKS_DH_C"/>
</dbReference>
<dbReference type="InterPro" id="IPR036291">
    <property type="entry name" value="NAD(P)-bd_dom_sf"/>
</dbReference>
<dbReference type="InterPro" id="IPR042104">
    <property type="entry name" value="PKS_dehydratase_sf"/>
</dbReference>
<comment type="caution">
    <text evidence="12">Lacks conserved residue(s) required for the propagation of feature annotation.</text>
</comment>
<dbReference type="Proteomes" id="UP000011182">
    <property type="component" value="Unassembled WGS sequence"/>
</dbReference>
<dbReference type="InterPro" id="IPR049552">
    <property type="entry name" value="PKS_DH_N"/>
</dbReference>
<dbReference type="CDD" id="cd08953">
    <property type="entry name" value="KR_2_SDR_x"/>
    <property type="match status" value="2"/>
</dbReference>
<evidence type="ECO:0000259" key="14">
    <source>
        <dbReference type="PROSITE" id="PS52004"/>
    </source>
</evidence>
<comment type="function">
    <text evidence="2">Involved in some intermediate steps for the synthesis of the antibiotic polyketide bacillaene which is involved in secondary metabolism.</text>
</comment>
<proteinExistence type="predicted"/>
<dbReference type="SUPFAM" id="SSF47336">
    <property type="entry name" value="ACP-like"/>
    <property type="match status" value="2"/>
</dbReference>
<dbReference type="Pfam" id="PF22336">
    <property type="entry name" value="RhiE-like_linker"/>
    <property type="match status" value="1"/>
</dbReference>
<keyword evidence="10" id="KW-0521">NADP</keyword>
<dbReference type="PANTHER" id="PTHR43775">
    <property type="entry name" value="FATTY ACID SYNTHASE"/>
    <property type="match status" value="1"/>
</dbReference>
<dbReference type="SMART" id="SM00822">
    <property type="entry name" value="PKS_KR"/>
    <property type="match status" value="2"/>
</dbReference>
<dbReference type="PROSITE" id="PS50075">
    <property type="entry name" value="CARRIER"/>
    <property type="match status" value="2"/>
</dbReference>
<gene>
    <name evidence="16" type="ORF">BSI_21400</name>
</gene>
<dbReference type="Gene3D" id="3.10.129.110">
    <property type="entry name" value="Polyketide synthase dehydratase"/>
    <property type="match status" value="1"/>
</dbReference>
<dbReference type="InterPro" id="IPR036736">
    <property type="entry name" value="ACP-like_sf"/>
</dbReference>
<dbReference type="PROSITE" id="PS00012">
    <property type="entry name" value="PHOSPHOPANTETHEINE"/>
    <property type="match status" value="2"/>
</dbReference>
<dbReference type="Gene3D" id="3.40.47.10">
    <property type="match status" value="2"/>
</dbReference>
<dbReference type="FunFam" id="3.40.47.10:FF:000019">
    <property type="entry name" value="Polyketide synthase type I"/>
    <property type="match status" value="1"/>
</dbReference>
<dbReference type="Gene3D" id="1.10.1240.100">
    <property type="match status" value="1"/>
</dbReference>
<dbReference type="Gene3D" id="1.10.1200.10">
    <property type="entry name" value="ACP-like"/>
    <property type="match status" value="2"/>
</dbReference>
<dbReference type="Pfam" id="PF00550">
    <property type="entry name" value="PP-binding"/>
    <property type="match status" value="2"/>
</dbReference>
<evidence type="ECO:0000256" key="11">
    <source>
        <dbReference type="ARBA" id="ARBA00023315"/>
    </source>
</evidence>
<dbReference type="Pfam" id="PF21089">
    <property type="entry name" value="PKS_DH_N"/>
    <property type="match status" value="1"/>
</dbReference>
<comment type="caution">
    <text evidence="16">The sequence shown here is derived from an EMBL/GenBank/DDBJ whole genome shotgun (WGS) entry which is preliminary data.</text>
</comment>
<dbReference type="GO" id="GO:0005737">
    <property type="term" value="C:cytoplasm"/>
    <property type="evidence" value="ECO:0007669"/>
    <property type="project" value="UniProtKB-SubCell"/>
</dbReference>
<keyword evidence="7" id="KW-0597">Phosphoprotein</keyword>